<proteinExistence type="predicted"/>
<evidence type="ECO:0000313" key="4">
    <source>
        <dbReference type="Proteomes" id="UP000013569"/>
    </source>
</evidence>
<keyword evidence="2" id="KW-1133">Transmembrane helix</keyword>
<feature type="region of interest" description="Disordered" evidence="1">
    <location>
        <begin position="296"/>
        <end position="326"/>
    </location>
</feature>
<reference evidence="3 4" key="1">
    <citation type="journal article" date="2013" name="Genome Announc.">
        <title>Draft Genome Sequence of a Benzothiophene-Desulfurizing Bacterium, Gordona terrae Strain C-6.</title>
        <authorList>
            <person name="Wang W."/>
            <person name="Ma T."/>
            <person name="Ren Y."/>
            <person name="Li G."/>
        </authorList>
    </citation>
    <scope>NUCLEOTIDE SEQUENCE [LARGE SCALE GENOMIC DNA]</scope>
    <source>
        <strain evidence="3 4">C-6</strain>
    </source>
</reference>
<feature type="transmembrane region" description="Helical" evidence="2">
    <location>
        <begin position="94"/>
        <end position="113"/>
    </location>
</feature>
<evidence type="ECO:0000256" key="2">
    <source>
        <dbReference type="SAM" id="Phobius"/>
    </source>
</evidence>
<feature type="transmembrane region" description="Helical" evidence="2">
    <location>
        <begin position="172"/>
        <end position="194"/>
    </location>
</feature>
<feature type="transmembrane region" description="Helical" evidence="2">
    <location>
        <begin position="45"/>
        <end position="63"/>
    </location>
</feature>
<dbReference type="PATRIC" id="fig|1316928.3.peg.4230"/>
<dbReference type="EMBL" id="AQPW01000040">
    <property type="protein sequence ID" value="EON30779.1"/>
    <property type="molecule type" value="Genomic_DNA"/>
</dbReference>
<dbReference type="Proteomes" id="UP000013569">
    <property type="component" value="Unassembled WGS sequence"/>
</dbReference>
<organism evidence="3 4">
    <name type="scientific">Gordonia terrae C-6</name>
    <dbReference type="NCBI Taxonomy" id="1316928"/>
    <lineage>
        <taxon>Bacteria</taxon>
        <taxon>Bacillati</taxon>
        <taxon>Actinomycetota</taxon>
        <taxon>Actinomycetes</taxon>
        <taxon>Mycobacteriales</taxon>
        <taxon>Gordoniaceae</taxon>
        <taxon>Gordonia</taxon>
    </lineage>
</organism>
<dbReference type="AlphaFoldDB" id="R7Y523"/>
<feature type="compositionally biased region" description="Basic and acidic residues" evidence="1">
    <location>
        <begin position="317"/>
        <end position="326"/>
    </location>
</feature>
<protein>
    <submittedName>
        <fullName evidence="3">Uncharacterized protein</fullName>
    </submittedName>
</protein>
<accession>R7Y523</accession>
<comment type="caution">
    <text evidence="3">The sequence shown here is derived from an EMBL/GenBank/DDBJ whole genome shotgun (WGS) entry which is preliminary data.</text>
</comment>
<sequence>MGEFMRRPDLDAVRERVMRLPGASLVLRIVVDIARGNLTDRSMTLAAQAFTSILPIVILVLSLPGSDVVDDALTGLGIPVSSFDTPTIDDPTSATTFGVLGALMTIAGATSLSRALGRMYVSIWDVAKLSWGSFWRWVVVVFLIPAAVTAQGLSTGLQATSLFGIHVGDRGILGIVLIVAVTLLIWSATFTAIPRLLVSSQVPMKLLLLNGLGTGLLITVLLAGTRVALPTLAAGTIRSYGTLGVVFVAISWLFVFALILVVTAIVVHATATDEGRVGRWVRRWAGTPAPFVPQPSMAWYDRTTRSPGASAIDDSAPGDRHRLSNP</sequence>
<keyword evidence="2" id="KW-0472">Membrane</keyword>
<feature type="transmembrane region" description="Helical" evidence="2">
    <location>
        <begin position="134"/>
        <end position="152"/>
    </location>
</feature>
<evidence type="ECO:0000313" key="3">
    <source>
        <dbReference type="EMBL" id="EON30779.1"/>
    </source>
</evidence>
<feature type="transmembrane region" description="Helical" evidence="2">
    <location>
        <begin position="241"/>
        <end position="267"/>
    </location>
</feature>
<keyword evidence="2" id="KW-0812">Transmembrane</keyword>
<evidence type="ECO:0000256" key="1">
    <source>
        <dbReference type="SAM" id="MobiDB-lite"/>
    </source>
</evidence>
<feature type="transmembrane region" description="Helical" evidence="2">
    <location>
        <begin position="206"/>
        <end position="229"/>
    </location>
</feature>
<gene>
    <name evidence="3" type="ORF">GTC6_20935</name>
</gene>
<name>R7Y523_9ACTN</name>